<evidence type="ECO:0000313" key="3">
    <source>
        <dbReference type="Proteomes" id="UP000176186"/>
    </source>
</evidence>
<gene>
    <name evidence="2" type="ORF">A2363_04995</name>
</gene>
<evidence type="ECO:0000256" key="1">
    <source>
        <dbReference type="SAM" id="Phobius"/>
    </source>
</evidence>
<comment type="caution">
    <text evidence="2">The sequence shown here is derived from an EMBL/GenBank/DDBJ whole genome shotgun (WGS) entry which is preliminary data.</text>
</comment>
<organism evidence="2 3">
    <name type="scientific">Candidatus Gottesmanbacteria bacterium RIFOXYB1_FULL_47_11</name>
    <dbReference type="NCBI Taxonomy" id="1798401"/>
    <lineage>
        <taxon>Bacteria</taxon>
        <taxon>Candidatus Gottesmaniibacteriota</taxon>
    </lineage>
</organism>
<keyword evidence="1" id="KW-0472">Membrane</keyword>
<evidence type="ECO:0008006" key="4">
    <source>
        <dbReference type="Google" id="ProtNLM"/>
    </source>
</evidence>
<proteinExistence type="predicted"/>
<keyword evidence="1" id="KW-1133">Transmembrane helix</keyword>
<protein>
    <recommendedName>
        <fullName evidence="4">POTRA domain-containing protein</fullName>
    </recommendedName>
</protein>
<name>A0A1F6BCP5_9BACT</name>
<accession>A0A1F6BCP5</accession>
<reference evidence="2 3" key="1">
    <citation type="journal article" date="2016" name="Nat. Commun.">
        <title>Thousands of microbial genomes shed light on interconnected biogeochemical processes in an aquifer system.</title>
        <authorList>
            <person name="Anantharaman K."/>
            <person name="Brown C.T."/>
            <person name="Hug L.A."/>
            <person name="Sharon I."/>
            <person name="Castelle C.J."/>
            <person name="Probst A.J."/>
            <person name="Thomas B.C."/>
            <person name="Singh A."/>
            <person name="Wilkins M.J."/>
            <person name="Karaoz U."/>
            <person name="Brodie E.L."/>
            <person name="Williams K.H."/>
            <person name="Hubbard S.S."/>
            <person name="Banfield J.F."/>
        </authorList>
    </citation>
    <scope>NUCLEOTIDE SEQUENCE [LARGE SCALE GENOMIC DNA]</scope>
</reference>
<dbReference type="EMBL" id="MFKE01000028">
    <property type="protein sequence ID" value="OGG34522.1"/>
    <property type="molecule type" value="Genomic_DNA"/>
</dbReference>
<dbReference type="AlphaFoldDB" id="A0A1F6BCP5"/>
<evidence type="ECO:0000313" key="2">
    <source>
        <dbReference type="EMBL" id="OGG34522.1"/>
    </source>
</evidence>
<dbReference type="STRING" id="1798401.A2363_04995"/>
<feature type="transmembrane region" description="Helical" evidence="1">
    <location>
        <begin position="7"/>
        <end position="25"/>
    </location>
</feature>
<dbReference type="Proteomes" id="UP000176186">
    <property type="component" value="Unassembled WGS sequence"/>
</dbReference>
<keyword evidence="1" id="KW-0812">Transmembrane</keyword>
<sequence>MRRKYALFFRILLFVIFSLCVYIGVTKLFALTSILVIGENIQITVDLKKLPKTLLFFPSEKIRSDLLAANPILGDITFEKKYPHTLVINPVMRSAYAILITPSRQVFVDDQGVVLGDTPGTPPGLPTIRVDAPNIRIGQKIADPRIVAALSFLRGTRGVLPVGLVEEQSGSLHAVSATLDIFFTQDAIEQTLATLQTLIAGFRIKGTLPKVIDLRFDKPVITN</sequence>